<evidence type="ECO:0000256" key="2">
    <source>
        <dbReference type="ARBA" id="ARBA00011881"/>
    </source>
</evidence>
<dbReference type="Ensembl" id="ENST00000524866.5">
    <property type="protein sequence ID" value="ENSP00000433284.1"/>
    <property type="gene ID" value="ENSG00000133805.17"/>
</dbReference>
<dbReference type="AlphaFoldDB" id="E9PLK6"/>
<evidence type="ECO:0007829" key="8">
    <source>
        <dbReference type="ProteomicsDB" id="E9PLK6"/>
    </source>
</evidence>
<dbReference type="UCSC" id="uc057yzy.1">
    <property type="organism name" value="human"/>
</dbReference>
<evidence type="ECO:0000313" key="5">
    <source>
        <dbReference type="Ensembl" id="ENSP00000433284.1"/>
    </source>
</evidence>
<dbReference type="OMA" id="GNAGPEC"/>
<evidence type="ECO:0007829" key="10">
    <source>
        <dbReference type="PubMed" id="23186163"/>
    </source>
</evidence>
<dbReference type="GO" id="GO:0003876">
    <property type="term" value="F:AMP deaminase activity"/>
    <property type="evidence" value="ECO:0007669"/>
    <property type="project" value="InterPro"/>
</dbReference>
<comment type="subunit">
    <text evidence="2">Homotetramer.</text>
</comment>
<dbReference type="VEuPathDB" id="HostDB:ENSG00000133805"/>
<reference evidence="5" key="7">
    <citation type="submission" date="2025-09" db="UniProtKB">
        <authorList>
            <consortium name="Ensembl"/>
        </authorList>
    </citation>
    <scope>IDENTIFICATION</scope>
</reference>
<dbReference type="SUPFAM" id="SSF51556">
    <property type="entry name" value="Metallo-dependent hydrolases"/>
    <property type="match status" value="1"/>
</dbReference>
<dbReference type="ExpressionAtlas" id="E9PLK6">
    <property type="expression patterns" value="baseline and differential"/>
</dbReference>
<evidence type="ECO:0000256" key="4">
    <source>
        <dbReference type="SAM" id="MobiDB-lite"/>
    </source>
</evidence>
<dbReference type="HGNC" id="HGNC:470">
    <property type="gene designation" value="AMPD3"/>
</dbReference>
<dbReference type="ChiTaRS" id="AMPD3">
    <property type="organism name" value="human"/>
</dbReference>
<feature type="region of interest" description="Disordered" evidence="4">
    <location>
        <begin position="181"/>
        <end position="208"/>
    </location>
</feature>
<feature type="non-terminal residue" evidence="5">
    <location>
        <position position="267"/>
    </location>
</feature>
<organism evidence="5 6">
    <name type="scientific">Homo sapiens</name>
    <name type="common">Human</name>
    <dbReference type="NCBI Taxonomy" id="9606"/>
    <lineage>
        <taxon>Eukaryota</taxon>
        <taxon>Metazoa</taxon>
        <taxon>Chordata</taxon>
        <taxon>Craniata</taxon>
        <taxon>Vertebrata</taxon>
        <taxon>Euteleostomi</taxon>
        <taxon>Mammalia</taxon>
        <taxon>Eutheria</taxon>
        <taxon>Euarchontoglires</taxon>
        <taxon>Primates</taxon>
        <taxon>Haplorrhini</taxon>
        <taxon>Catarrhini</taxon>
        <taxon>Hominidae</taxon>
        <taxon>Homo</taxon>
    </lineage>
</organism>
<reference evidence="5 6" key="2">
    <citation type="journal article" date="2004" name="Nature">
        <title>Finishing the euchromatic sequence of the human genome.</title>
        <authorList>
            <consortium name="International Human Genome Sequencing Consortium"/>
        </authorList>
    </citation>
    <scope>NUCLEOTIDE SEQUENCE [LARGE SCALE GENOMIC DNA]</scope>
</reference>
<evidence type="ECO:0000256" key="3">
    <source>
        <dbReference type="ARBA" id="ARBA00023080"/>
    </source>
</evidence>
<dbReference type="EMBL" id="AC021914">
    <property type="status" value="NOT_ANNOTATED_CDS"/>
    <property type="molecule type" value="Genomic_DNA"/>
</dbReference>
<reference evidence="5 6" key="3">
    <citation type="journal article" date="2006" name="Nature">
        <title>Human chromosome 11 DNA sequence and analysis including novel gene identification.</title>
        <authorList>
            <person name="Taylor T.D."/>
            <person name="Noguchi H."/>
            <person name="Totoki Y."/>
            <person name="Toyoda A."/>
            <person name="Kuroki Y."/>
            <person name="Dewar K."/>
            <person name="Lloyd C."/>
            <person name="Itoh T."/>
            <person name="Takeda T."/>
            <person name="Kim D.W."/>
            <person name="She X."/>
            <person name="Barlow K.F."/>
            <person name="Bloom T."/>
            <person name="Bruford E."/>
            <person name="Chang J.L."/>
            <person name="Cuomo C.A."/>
            <person name="Eichler E."/>
            <person name="FitzGerald M.G."/>
            <person name="Jaffe D.B."/>
            <person name="LaButti K."/>
            <person name="Nicol R."/>
            <person name="Park H.S."/>
            <person name="Seaman C."/>
            <person name="Sougnez C."/>
            <person name="Yang X."/>
            <person name="Zimmer A.R."/>
            <person name="Zody M.C."/>
            <person name="Birren B.W."/>
            <person name="Nusbaum C."/>
            <person name="Fujiyama A."/>
            <person name="Hattori M."/>
            <person name="Rogers J."/>
            <person name="Lander E.S."/>
            <person name="Sakaki Y."/>
        </authorList>
    </citation>
    <scope>NUCLEOTIDE SEQUENCE [LARGE SCALE GENOMIC DNA]</scope>
</reference>
<dbReference type="Bgee" id="ENSG00000133805">
    <property type="expression patterns" value="Expressed in gluteal muscle and 196 other cell types or tissues"/>
</dbReference>
<dbReference type="PANTHER" id="PTHR11359">
    <property type="entry name" value="AMP DEAMINASE"/>
    <property type="match status" value="1"/>
</dbReference>
<dbReference type="Pfam" id="PF19326">
    <property type="entry name" value="AMP_deaminase"/>
    <property type="match status" value="1"/>
</dbReference>
<gene>
    <name evidence="5" type="primary">AMPD3</name>
</gene>
<dbReference type="Gene3D" id="3.20.20.140">
    <property type="entry name" value="Metal-dependent hydrolases"/>
    <property type="match status" value="1"/>
</dbReference>
<dbReference type="ProteomicsDB" id="21825"/>
<proteinExistence type="evidence at protein level"/>
<reference evidence="10" key="5">
    <citation type="journal article" date="2013" name="J. Proteome Res.">
        <title>Toward a comprehensive characterization of a human cancer cell phosphoproteome.</title>
        <authorList>
            <person name="Zhou H."/>
            <person name="Di Palma S."/>
            <person name="Preisinger C."/>
            <person name="Peng M."/>
            <person name="Polat A.N."/>
            <person name="Heck A.J."/>
            <person name="Mohammed S."/>
        </authorList>
    </citation>
    <scope>IDENTIFICATION BY MASS SPECTROMETRY [LARGE SCALE ANALYSIS]</scope>
</reference>
<sequence length="267" mass="30116">MPRQFPKLNISEVDEQVRLLAEKVFAKVLREEDSKDALSLFTVPEDCPIGQKEAKERELQKELAEQKSVETAKRKKSFKMIRSQSLSLQMPPQQDWKGPPAASPAMSPTTPVVTGATSLPTPAPYAMPEFQRVTISGDYCAGITLEDYEQAAKSLAKALMIREKYARLAYHRFPRITSQYLGHPRADTAPPEEGLPDFHPPPLPQEDPYCLDDAPPNLDYLVHMQGGILFVYDNKKMLEHQEPHSLPYPDLETYTVDMSHILALITD</sequence>
<evidence type="ECO:0007829" key="7">
    <source>
        <dbReference type="PeptideAtlas" id="E9PLK6"/>
    </source>
</evidence>
<dbReference type="EMBL" id="AC080023">
    <property type="status" value="NOT_ANNOTATED_CDS"/>
    <property type="molecule type" value="Genomic_DNA"/>
</dbReference>
<dbReference type="InterPro" id="IPR006329">
    <property type="entry name" value="AMPD"/>
</dbReference>
<dbReference type="Antibodypedia" id="42354">
    <property type="antibodies" value="296 antibodies from 33 providers"/>
</dbReference>
<dbReference type="GO" id="GO:0032264">
    <property type="term" value="P:IMP salvage"/>
    <property type="evidence" value="ECO:0007669"/>
    <property type="project" value="InterPro"/>
</dbReference>
<reference evidence="5" key="6">
    <citation type="submission" date="2025-08" db="UniProtKB">
        <authorList>
            <consortium name="Ensembl"/>
        </authorList>
    </citation>
    <scope>IDENTIFICATION</scope>
</reference>
<dbReference type="Ensembl" id="ENST00000524866.5">
    <property type="protein sequence ID" value="ENSP00000433284.1"/>
    <property type="gene ID" value="ENSG00000133805.16"/>
</dbReference>
<reference evidence="5 6" key="1">
    <citation type="journal article" date="2001" name="Nature">
        <title>Initial sequencing and analysis of the human genome.</title>
        <authorList>
            <consortium name="International Human Genome Sequencing Consortium"/>
            <person name="Lander E.S."/>
            <person name="Linton L.M."/>
            <person name="Birren B."/>
            <person name="Nusbaum C."/>
            <person name="Zody M.C."/>
            <person name="Baldwin J."/>
            <person name="Devon K."/>
            <person name="Dewar K."/>
            <person name="Doyle M."/>
            <person name="FitzHugh W."/>
            <person name="Funke R."/>
            <person name="Gage D."/>
            <person name="Harris K."/>
            <person name="Heaford A."/>
            <person name="Howland J."/>
            <person name="Kann L."/>
            <person name="Lehoczky J."/>
            <person name="LeVine R."/>
            <person name="McEwan P."/>
            <person name="McKernan K."/>
            <person name="Meldrim J."/>
            <person name="Mesirov J.P."/>
            <person name="Miranda C."/>
            <person name="Morris W."/>
            <person name="Naylor J."/>
            <person name="Raymond C."/>
            <person name="Rosetti M."/>
            <person name="Santos R."/>
            <person name="Sheridan A."/>
            <person name="Sougnez C."/>
            <person name="Stange-Thomann N."/>
            <person name="Stojanovic N."/>
            <person name="Subramanian A."/>
            <person name="Wyman D."/>
            <person name="Rogers J."/>
            <person name="Sulston J."/>
            <person name="Ainscough R."/>
            <person name="Beck S."/>
            <person name="Bentley D."/>
            <person name="Burton J."/>
            <person name="Clee C."/>
            <person name="Carter N."/>
            <person name="Coulson A."/>
            <person name="Deadman R."/>
            <person name="Deloukas P."/>
            <person name="Dunham A."/>
            <person name="Dunham I."/>
            <person name="Durbin R."/>
            <person name="French L."/>
            <person name="Grafham D."/>
            <person name="Gregory S."/>
            <person name="Hubbard T."/>
            <person name="Humphray S."/>
            <person name="Hunt A."/>
            <person name="Jones M."/>
            <person name="Lloyd C."/>
            <person name="McMurray A."/>
            <person name="Matthews L."/>
            <person name="Mercer S."/>
            <person name="Milne S."/>
            <person name="Mullikin J.C."/>
            <person name="Mungall A."/>
            <person name="Plumb R."/>
            <person name="Ross M."/>
            <person name="Shownkeen R."/>
            <person name="Sims S."/>
            <person name="Waterston R.H."/>
            <person name="Wilson R.K."/>
            <person name="Hillier L.W."/>
            <person name="McPherson J.D."/>
            <person name="Marra M.A."/>
            <person name="Mardis E.R."/>
            <person name="Fulton L.A."/>
            <person name="Chinwalla A.T."/>
            <person name="Pepin K.H."/>
            <person name="Gish W.R."/>
            <person name="Chissoe S.L."/>
            <person name="Wendl M.C."/>
            <person name="Delehaunty K.D."/>
            <person name="Miner T.L."/>
            <person name="Delehaunty A."/>
            <person name="Kramer J.B."/>
            <person name="Cook L.L."/>
            <person name="Fulton R.S."/>
            <person name="Johnson D.L."/>
            <person name="Minx P.J."/>
            <person name="Clifton S.W."/>
            <person name="Hawkins T."/>
            <person name="Branscomb E."/>
            <person name="Predki P."/>
            <person name="Richardson P."/>
            <person name="Wenning S."/>
            <person name="Slezak T."/>
            <person name="Doggett N."/>
            <person name="Cheng J.F."/>
            <person name="Olsen A."/>
            <person name="Lucas S."/>
            <person name="Elkin C."/>
            <person name="Uberbacher E."/>
            <person name="Frazier M."/>
            <person name="Gibbs R.A."/>
            <person name="Muzny D.M."/>
            <person name="Scherer S.E."/>
            <person name="Bouck J.B."/>
            <person name="Sodergren E.J."/>
            <person name="Worley K.C."/>
            <person name="Rives C.M."/>
            <person name="Gorrell J.H."/>
            <person name="Metzker M.L."/>
            <person name="Naylor S.L."/>
            <person name="Kucherlapati R.S."/>
            <person name="Nelson D.L."/>
            <person name="Weinstock G.M."/>
            <person name="Sakaki Y."/>
            <person name="Fujiyama A."/>
            <person name="Hattori M."/>
            <person name="Yada T."/>
            <person name="Toyoda A."/>
            <person name="Itoh T."/>
            <person name="Kawagoe C."/>
            <person name="Watanabe H."/>
            <person name="Totoki Y."/>
            <person name="Taylor T."/>
            <person name="Weissenbach J."/>
            <person name="Heilig R."/>
            <person name="Saurin W."/>
            <person name="Artiguenave F."/>
            <person name="Brottier P."/>
            <person name="Bruls T."/>
            <person name="Pelletier E."/>
            <person name="Robert C."/>
            <person name="Wincker P."/>
            <person name="Smith D.R."/>
            <person name="Doucette-Stamm L."/>
            <person name="Rubenfield M."/>
            <person name="Weinstock K."/>
            <person name="Lee H.M."/>
            <person name="Dubois J."/>
            <person name="Rosenthal A."/>
            <person name="Platzer M."/>
            <person name="Nyakatura G."/>
            <person name="Taudien S."/>
            <person name="Rump A."/>
            <person name="Yang H."/>
            <person name="Yu J."/>
            <person name="Wang J."/>
            <person name="Huang G."/>
            <person name="Gu J."/>
            <person name="Hood L."/>
            <person name="Rowen L."/>
            <person name="Madan A."/>
            <person name="Qin S."/>
            <person name="Davis R.W."/>
            <person name="Federspiel N.A."/>
            <person name="Abola A.P."/>
            <person name="Proctor M.J."/>
            <person name="Myers R.M."/>
            <person name="Schmutz J."/>
            <person name="Dickson M."/>
            <person name="Grimwood J."/>
            <person name="Cox D.R."/>
            <person name="Olson M.V."/>
            <person name="Kaul R."/>
            <person name="Raymond C."/>
            <person name="Shimizu N."/>
            <person name="Kawasaki K."/>
            <person name="Minoshima S."/>
            <person name="Evans G.A."/>
            <person name="Athanasiou M."/>
            <person name="Schultz R."/>
            <person name="Roe B.A."/>
            <person name="Chen F."/>
            <person name="Pan H."/>
            <person name="Ramser J."/>
            <person name="Lehrach H."/>
            <person name="Reinhardt R."/>
            <person name="McCombie W.R."/>
            <person name="de la Bastide M."/>
            <person name="Dedhia N."/>
            <person name="Blocker H."/>
            <person name="Hornischer K."/>
            <person name="Nordsiek G."/>
            <person name="Agarwala R."/>
            <person name="Aravind L."/>
            <person name="Bailey J.A."/>
            <person name="Bateman A."/>
            <person name="Batzoglou S."/>
            <person name="Birney E."/>
            <person name="Bork P."/>
            <person name="Brown D.G."/>
            <person name="Burge C.B."/>
            <person name="Cerutti L."/>
            <person name="Chen H.C."/>
            <person name="Church D."/>
            <person name="Clamp M."/>
            <person name="Copley R.R."/>
            <person name="Doerks T."/>
            <person name="Eddy S.R."/>
            <person name="Eichler E.E."/>
            <person name="Furey T.S."/>
            <person name="Galagan J."/>
            <person name="Gilbert J.G."/>
            <person name="Harmon C."/>
            <person name="Hayashizaki Y."/>
            <person name="Haussler D."/>
            <person name="Hermjakob H."/>
            <person name="Hokamp K."/>
            <person name="Jang W."/>
            <person name="Johnson L.S."/>
            <person name="Jones T.A."/>
            <person name="Kasif S."/>
            <person name="Kaspryzk A."/>
            <person name="Kennedy S."/>
            <person name="Kent W.J."/>
            <person name="Kitts P."/>
            <person name="Koonin E.V."/>
            <person name="Korf I."/>
            <person name="Kulp D."/>
            <person name="Lancet D."/>
            <person name="Lowe T.M."/>
            <person name="McLysaght A."/>
            <person name="Mikkelsen T."/>
            <person name="Moran J.V."/>
            <person name="Mulder N."/>
            <person name="Pollara V.J."/>
            <person name="Ponting C.P."/>
            <person name="Schuler G."/>
            <person name="Schultz J."/>
            <person name="Slater G."/>
            <person name="Smit A.F."/>
            <person name="Stupka E."/>
            <person name="Szustakowski J."/>
            <person name="Thierry-Mieg D."/>
            <person name="Thierry-Mieg J."/>
            <person name="Wagner L."/>
            <person name="Wallis J."/>
            <person name="Wheeler R."/>
            <person name="Williams A."/>
            <person name="Wolf Y.I."/>
            <person name="Wolfe K.H."/>
            <person name="Yang S.P."/>
            <person name="Yeh R.F."/>
            <person name="Collins F."/>
            <person name="Guyer M.S."/>
            <person name="Peterson J."/>
            <person name="Felsenfeld A."/>
            <person name="Wetterstrand K.A."/>
            <person name="Patrinos A."/>
            <person name="Morgan M.J."/>
            <person name="de Jong P."/>
            <person name="Catanese J.J."/>
            <person name="Osoegawa K."/>
            <person name="Shizuya H."/>
            <person name="Choi S."/>
            <person name="Chen Y.J."/>
        </authorList>
    </citation>
    <scope>NUCLEOTIDE SEQUENCE [LARGE SCALE GENOMIC DNA]</scope>
</reference>
<dbReference type="MassIVE" id="E9PLK6"/>
<dbReference type="InterPro" id="IPR032466">
    <property type="entry name" value="Metal_Hydrolase"/>
</dbReference>
<keyword evidence="7 8" id="KW-1267">Proteomics identification</keyword>
<dbReference type="GeneTree" id="ENSGT00950000183011"/>
<evidence type="ECO:0007829" key="9">
    <source>
        <dbReference type="PubMed" id="19690332"/>
    </source>
</evidence>
<dbReference type="PANTHER" id="PTHR11359:SF2">
    <property type="entry name" value="AMP DEAMINASE 3"/>
    <property type="match status" value="1"/>
</dbReference>
<keyword evidence="6" id="KW-1185">Reference proteome</keyword>
<dbReference type="OrthoDB" id="1723809at2759"/>
<evidence type="ECO:0000313" key="6">
    <source>
        <dbReference type="Proteomes" id="UP000005640"/>
    </source>
</evidence>
<feature type="region of interest" description="Disordered" evidence="4">
    <location>
        <begin position="89"/>
        <end position="111"/>
    </location>
</feature>
<comment type="similarity">
    <text evidence="1">Belongs to the metallo-dependent hydrolases superfamily. Adenosine and AMP deaminases family.</text>
</comment>
<keyword evidence="3" id="KW-0546">Nucleotide metabolism</keyword>
<dbReference type="Proteomes" id="UP000005640">
    <property type="component" value="Chromosome 11"/>
</dbReference>
<dbReference type="SMR" id="E9PLK6"/>
<dbReference type="HOGENOM" id="CLU_089847_0_0_1"/>
<accession>E9PLK6</accession>
<name>E9PLK6_HUMAN</name>
<evidence type="ECO:0000256" key="1">
    <source>
        <dbReference type="ARBA" id="ARBA00006676"/>
    </source>
</evidence>
<dbReference type="OpenTargets" id="ENSG00000133805"/>
<protein>
    <submittedName>
        <fullName evidence="5">Adenosine monophosphate deaminase 3</fullName>
    </submittedName>
</protein>
<reference evidence="9" key="4">
    <citation type="journal article" date="2009" name="Sci. Signal.">
        <title>Quantitative phosphoproteomic analysis of T cell receptor signaling reveals system-wide modulation of protein-protein interactions.</title>
        <authorList>
            <person name="Mayya V."/>
            <person name="Lundgren D.H."/>
            <person name="Hwang S.I."/>
            <person name="Rezaul K."/>
            <person name="Wu L."/>
            <person name="Eng J.K."/>
            <person name="Rodionov V."/>
            <person name="Han D.K."/>
        </authorList>
    </citation>
    <scope>IDENTIFICATION BY MASS SPECTROMETRY [LARGE SCALE ANALYSIS]</scope>
</reference>